<dbReference type="Pfam" id="PF05699">
    <property type="entry name" value="Dimer_Tnp_hAT"/>
    <property type="match status" value="1"/>
</dbReference>
<accession>A0AAD7S8R4</accession>
<protein>
    <recommendedName>
        <fullName evidence="1">HAT C-terminal dimerisation domain-containing protein</fullName>
    </recommendedName>
</protein>
<dbReference type="PANTHER" id="PTHR45749:SF21">
    <property type="entry name" value="DUF4371 DOMAIN-CONTAINING PROTEIN"/>
    <property type="match status" value="1"/>
</dbReference>
<keyword evidence="3" id="KW-1185">Reference proteome</keyword>
<dbReference type="InterPro" id="IPR008906">
    <property type="entry name" value="HATC_C_dom"/>
</dbReference>
<evidence type="ECO:0000313" key="2">
    <source>
        <dbReference type="EMBL" id="KAJ8398101.1"/>
    </source>
</evidence>
<evidence type="ECO:0000313" key="3">
    <source>
        <dbReference type="Proteomes" id="UP001221898"/>
    </source>
</evidence>
<proteinExistence type="predicted"/>
<dbReference type="AlphaFoldDB" id="A0AAD7S8R4"/>
<dbReference type="GO" id="GO:0046983">
    <property type="term" value="F:protein dimerization activity"/>
    <property type="evidence" value="ECO:0007669"/>
    <property type="project" value="InterPro"/>
</dbReference>
<comment type="caution">
    <text evidence="2">The sequence shown here is derived from an EMBL/GenBank/DDBJ whole genome shotgun (WGS) entry which is preliminary data.</text>
</comment>
<dbReference type="PANTHER" id="PTHR45749">
    <property type="match status" value="1"/>
</dbReference>
<sequence length="164" mass="18690">MRISSIQAFDDNSPMFMDASTIAEFTNLYESHIDTTLLQAQCHSVKVFLTMEKEDERNDDDDDDNGILASLSKFNTLTMAFSEVLKLFRIVATLPVSTASNECFFSVLKRVKTYLGTVRTTMGDVRLTHLMLMAVEQKLVKSLNMDDLVDDFAKMKPRRYPLLD</sequence>
<dbReference type="Proteomes" id="UP001221898">
    <property type="component" value="Unassembled WGS sequence"/>
</dbReference>
<organism evidence="2 3">
    <name type="scientific">Aldrovandia affinis</name>
    <dbReference type="NCBI Taxonomy" id="143900"/>
    <lineage>
        <taxon>Eukaryota</taxon>
        <taxon>Metazoa</taxon>
        <taxon>Chordata</taxon>
        <taxon>Craniata</taxon>
        <taxon>Vertebrata</taxon>
        <taxon>Euteleostomi</taxon>
        <taxon>Actinopterygii</taxon>
        <taxon>Neopterygii</taxon>
        <taxon>Teleostei</taxon>
        <taxon>Notacanthiformes</taxon>
        <taxon>Halosauridae</taxon>
        <taxon>Aldrovandia</taxon>
    </lineage>
</organism>
<reference evidence="2" key="1">
    <citation type="journal article" date="2023" name="Science">
        <title>Genome structures resolve the early diversification of teleost fishes.</title>
        <authorList>
            <person name="Parey E."/>
            <person name="Louis A."/>
            <person name="Montfort J."/>
            <person name="Bouchez O."/>
            <person name="Roques C."/>
            <person name="Iampietro C."/>
            <person name="Lluch J."/>
            <person name="Castinel A."/>
            <person name="Donnadieu C."/>
            <person name="Desvignes T."/>
            <person name="Floi Bucao C."/>
            <person name="Jouanno E."/>
            <person name="Wen M."/>
            <person name="Mejri S."/>
            <person name="Dirks R."/>
            <person name="Jansen H."/>
            <person name="Henkel C."/>
            <person name="Chen W.J."/>
            <person name="Zahm M."/>
            <person name="Cabau C."/>
            <person name="Klopp C."/>
            <person name="Thompson A.W."/>
            <person name="Robinson-Rechavi M."/>
            <person name="Braasch I."/>
            <person name="Lecointre G."/>
            <person name="Bobe J."/>
            <person name="Postlethwait J.H."/>
            <person name="Berthelot C."/>
            <person name="Roest Crollius H."/>
            <person name="Guiguen Y."/>
        </authorList>
    </citation>
    <scope>NUCLEOTIDE SEQUENCE</scope>
    <source>
        <strain evidence="2">NC1722</strain>
    </source>
</reference>
<evidence type="ECO:0000259" key="1">
    <source>
        <dbReference type="Pfam" id="PF05699"/>
    </source>
</evidence>
<name>A0AAD7S8R4_9TELE</name>
<feature type="domain" description="HAT C-terminal dimerisation" evidence="1">
    <location>
        <begin position="71"/>
        <end position="139"/>
    </location>
</feature>
<gene>
    <name evidence="2" type="ORF">AAFF_G00431780</name>
</gene>
<dbReference type="EMBL" id="JAINUG010000093">
    <property type="protein sequence ID" value="KAJ8398101.1"/>
    <property type="molecule type" value="Genomic_DNA"/>
</dbReference>